<dbReference type="PRINTS" id="PR01483">
    <property type="entry name" value="FASYNTHASE"/>
</dbReference>
<sequence>MAVQSTMPKYHKELLKVLFTKKKKELSSLSFPDITVQSARIDHAQLEAYNRYFAFVNDAIPLPFWFVFSQPAQLALFNHPEFPVSAMGLVHTGLVIECHTAGDIGDDYQVNVSVKACHSVAKGKQISLLIVIQNNGNPVVTIESEYLSLAPKVRDKTSKAKKAVSDDRPFELADTRQVDYNVAKARKYAKISGDYNPIHIHALLSRLFGFKQPILHGMYSVASLYAYCYKRNVGSDKQMRVKFKRPLLLPQSAHILQLDTRGYLLNSEGKCCVEMVW</sequence>
<evidence type="ECO:0000313" key="2">
    <source>
        <dbReference type="EMBL" id="MDN2481448.1"/>
    </source>
</evidence>
<dbReference type="Gene3D" id="3.10.129.10">
    <property type="entry name" value="Hotdog Thioesterase"/>
    <property type="match status" value="1"/>
</dbReference>
<organism evidence="2 3">
    <name type="scientific">Vibrio agarivorans</name>
    <dbReference type="NCBI Taxonomy" id="153622"/>
    <lineage>
        <taxon>Bacteria</taxon>
        <taxon>Pseudomonadati</taxon>
        <taxon>Pseudomonadota</taxon>
        <taxon>Gammaproteobacteria</taxon>
        <taxon>Vibrionales</taxon>
        <taxon>Vibrionaceae</taxon>
        <taxon>Vibrio</taxon>
    </lineage>
</organism>
<dbReference type="RefSeq" id="WP_289961558.1">
    <property type="nucleotide sequence ID" value="NZ_JAUEOZ010000001.1"/>
</dbReference>
<dbReference type="InterPro" id="IPR003965">
    <property type="entry name" value="Fatty_acid_synthase"/>
</dbReference>
<gene>
    <name evidence="2" type="ORF">QWJ08_08585</name>
</gene>
<reference evidence="2" key="1">
    <citation type="submission" date="2024-05" db="EMBL/GenBank/DDBJ databases">
        <title>Genome Sequences of Four Agar- Degrading Marine Bacteria.</title>
        <authorList>
            <person name="Phillips E.K."/>
            <person name="Shaffer J.C."/>
            <person name="Henson M.W."/>
            <person name="Temperton B."/>
            <person name="Thrash C.J."/>
            <person name="Martin M.O."/>
        </authorList>
    </citation>
    <scope>NUCLEOTIDE SEQUENCE</scope>
    <source>
        <strain evidence="2">EKP203</strain>
    </source>
</reference>
<dbReference type="PANTHER" id="PTHR43841:SF3">
    <property type="entry name" value="(3R)-HYDROXYACYL-ACP DEHYDRATASE SUBUNIT HADB"/>
    <property type="match status" value="1"/>
</dbReference>
<evidence type="ECO:0000259" key="1">
    <source>
        <dbReference type="Pfam" id="PF01575"/>
    </source>
</evidence>
<dbReference type="InterPro" id="IPR002539">
    <property type="entry name" value="MaoC-like_dom"/>
</dbReference>
<keyword evidence="3" id="KW-1185">Reference proteome</keyword>
<dbReference type="Proteomes" id="UP001169719">
    <property type="component" value="Unassembled WGS sequence"/>
</dbReference>
<dbReference type="Pfam" id="PF01575">
    <property type="entry name" value="MaoC_dehydratas"/>
    <property type="match status" value="1"/>
</dbReference>
<dbReference type="EMBL" id="JAUEOZ010000001">
    <property type="protein sequence ID" value="MDN2481448.1"/>
    <property type="molecule type" value="Genomic_DNA"/>
</dbReference>
<evidence type="ECO:0000313" key="3">
    <source>
        <dbReference type="Proteomes" id="UP001169719"/>
    </source>
</evidence>
<dbReference type="InterPro" id="IPR029069">
    <property type="entry name" value="HotDog_dom_sf"/>
</dbReference>
<feature type="domain" description="MaoC-like" evidence="1">
    <location>
        <begin position="169"/>
        <end position="244"/>
    </location>
</feature>
<accession>A0ABT7Y080</accession>
<dbReference type="PANTHER" id="PTHR43841">
    <property type="entry name" value="3-HYDROXYACYL-THIOESTER DEHYDRATASE HTDX-RELATED"/>
    <property type="match status" value="1"/>
</dbReference>
<proteinExistence type="predicted"/>
<dbReference type="SUPFAM" id="SSF54637">
    <property type="entry name" value="Thioesterase/thiol ester dehydrase-isomerase"/>
    <property type="match status" value="1"/>
</dbReference>
<protein>
    <submittedName>
        <fullName evidence="2">MaoC/PaaZ C-terminal domain-containing protein</fullName>
    </submittedName>
</protein>
<comment type="caution">
    <text evidence="2">The sequence shown here is derived from an EMBL/GenBank/DDBJ whole genome shotgun (WGS) entry which is preliminary data.</text>
</comment>
<name>A0ABT7Y080_9VIBR</name>